<feature type="compositionally biased region" description="Polar residues" evidence="1">
    <location>
        <begin position="408"/>
        <end position="425"/>
    </location>
</feature>
<feature type="compositionally biased region" description="Basic and acidic residues" evidence="1">
    <location>
        <begin position="2380"/>
        <end position="2418"/>
    </location>
</feature>
<feature type="compositionally biased region" description="Basic and acidic residues" evidence="1">
    <location>
        <begin position="634"/>
        <end position="656"/>
    </location>
</feature>
<organism evidence="2 3">
    <name type="scientific">Glarea lozoyensis (strain ATCC 20868 / MF5171)</name>
    <dbReference type="NCBI Taxonomy" id="1116229"/>
    <lineage>
        <taxon>Eukaryota</taxon>
        <taxon>Fungi</taxon>
        <taxon>Dikarya</taxon>
        <taxon>Ascomycota</taxon>
        <taxon>Pezizomycotina</taxon>
        <taxon>Leotiomycetes</taxon>
        <taxon>Helotiales</taxon>
        <taxon>Helotiaceae</taxon>
        <taxon>Glarea</taxon>
    </lineage>
</organism>
<feature type="compositionally biased region" description="Polar residues" evidence="1">
    <location>
        <begin position="2358"/>
        <end position="2376"/>
    </location>
</feature>
<feature type="compositionally biased region" description="Basic and acidic residues" evidence="1">
    <location>
        <begin position="2755"/>
        <end position="2767"/>
    </location>
</feature>
<feature type="region of interest" description="Disordered" evidence="1">
    <location>
        <begin position="1702"/>
        <end position="1738"/>
    </location>
</feature>
<feature type="compositionally biased region" description="Polar residues" evidence="1">
    <location>
        <begin position="1383"/>
        <end position="1412"/>
    </location>
</feature>
<keyword evidence="3" id="KW-1185">Reference proteome</keyword>
<feature type="compositionally biased region" description="Polar residues" evidence="1">
    <location>
        <begin position="1496"/>
        <end position="1520"/>
    </location>
</feature>
<feature type="compositionally biased region" description="Low complexity" evidence="1">
    <location>
        <begin position="247"/>
        <end position="259"/>
    </location>
</feature>
<feature type="compositionally biased region" description="Low complexity" evidence="1">
    <location>
        <begin position="1113"/>
        <end position="1124"/>
    </location>
</feature>
<feature type="compositionally biased region" description="Polar residues" evidence="1">
    <location>
        <begin position="1921"/>
        <end position="1935"/>
    </location>
</feature>
<feature type="compositionally biased region" description="Polar residues" evidence="1">
    <location>
        <begin position="1261"/>
        <end position="1271"/>
    </location>
</feature>
<feature type="region of interest" description="Disordered" evidence="1">
    <location>
        <begin position="1113"/>
        <end position="1187"/>
    </location>
</feature>
<feature type="compositionally biased region" description="Basic and acidic residues" evidence="1">
    <location>
        <begin position="116"/>
        <end position="130"/>
    </location>
</feature>
<dbReference type="eggNOG" id="ENOG502SHV0">
    <property type="taxonomic scope" value="Eukaryota"/>
</dbReference>
<feature type="compositionally biased region" description="Polar residues" evidence="1">
    <location>
        <begin position="1635"/>
        <end position="1646"/>
    </location>
</feature>
<feature type="compositionally biased region" description="Polar residues" evidence="1">
    <location>
        <begin position="1895"/>
        <end position="1913"/>
    </location>
</feature>
<dbReference type="EMBL" id="KE145372">
    <property type="protein sequence ID" value="EPE25146.1"/>
    <property type="molecule type" value="Genomic_DNA"/>
</dbReference>
<feature type="compositionally biased region" description="Low complexity" evidence="1">
    <location>
        <begin position="2424"/>
        <end position="2434"/>
    </location>
</feature>
<dbReference type="GeneID" id="19470768"/>
<feature type="compositionally biased region" description="Basic and acidic residues" evidence="1">
    <location>
        <begin position="1704"/>
        <end position="1714"/>
    </location>
</feature>
<feature type="compositionally biased region" description="Polar residues" evidence="1">
    <location>
        <begin position="1590"/>
        <end position="1600"/>
    </location>
</feature>
<name>S3CZ70_GLAL2</name>
<feature type="compositionally biased region" description="Low complexity" evidence="1">
    <location>
        <begin position="2155"/>
        <end position="2165"/>
    </location>
</feature>
<feature type="region of interest" description="Disordered" evidence="1">
    <location>
        <begin position="1761"/>
        <end position="1842"/>
    </location>
</feature>
<feature type="compositionally biased region" description="Basic and acidic residues" evidence="1">
    <location>
        <begin position="2062"/>
        <end position="2071"/>
    </location>
</feature>
<feature type="compositionally biased region" description="Polar residues" evidence="1">
    <location>
        <begin position="893"/>
        <end position="906"/>
    </location>
</feature>
<feature type="compositionally biased region" description="Polar residues" evidence="1">
    <location>
        <begin position="174"/>
        <end position="202"/>
    </location>
</feature>
<feature type="compositionally biased region" description="Polar residues" evidence="1">
    <location>
        <begin position="2223"/>
        <end position="2284"/>
    </location>
</feature>
<feature type="compositionally biased region" description="Polar residues" evidence="1">
    <location>
        <begin position="79"/>
        <end position="97"/>
    </location>
</feature>
<gene>
    <name evidence="2" type="ORF">GLAREA_11727</name>
</gene>
<feature type="compositionally biased region" description="Polar residues" evidence="1">
    <location>
        <begin position="667"/>
        <end position="676"/>
    </location>
</feature>
<feature type="compositionally biased region" description="Polar residues" evidence="1">
    <location>
        <begin position="1177"/>
        <end position="1187"/>
    </location>
</feature>
<feature type="compositionally biased region" description="Polar residues" evidence="1">
    <location>
        <begin position="150"/>
        <end position="166"/>
    </location>
</feature>
<evidence type="ECO:0000256" key="1">
    <source>
        <dbReference type="SAM" id="MobiDB-lite"/>
    </source>
</evidence>
<feature type="compositionally biased region" description="Polar residues" evidence="1">
    <location>
        <begin position="858"/>
        <end position="869"/>
    </location>
</feature>
<feature type="compositionally biased region" description="Polar residues" evidence="1">
    <location>
        <begin position="2528"/>
        <end position="2542"/>
    </location>
</feature>
<feature type="compositionally biased region" description="Low complexity" evidence="1">
    <location>
        <begin position="2291"/>
        <end position="2307"/>
    </location>
</feature>
<feature type="compositionally biased region" description="Basic and acidic residues" evidence="1">
    <location>
        <begin position="2348"/>
        <end position="2357"/>
    </location>
</feature>
<feature type="compositionally biased region" description="Basic and acidic residues" evidence="1">
    <location>
        <begin position="1483"/>
        <end position="1493"/>
    </location>
</feature>
<feature type="compositionally biased region" description="Polar residues" evidence="1">
    <location>
        <begin position="1351"/>
        <end position="1360"/>
    </location>
</feature>
<feature type="compositionally biased region" description="Polar residues" evidence="1">
    <location>
        <begin position="15"/>
        <end position="27"/>
    </location>
</feature>
<feature type="compositionally biased region" description="Polar residues" evidence="1">
    <location>
        <begin position="944"/>
        <end position="957"/>
    </location>
</feature>
<feature type="compositionally biased region" description="Acidic residues" evidence="1">
    <location>
        <begin position="50"/>
        <end position="60"/>
    </location>
</feature>
<feature type="compositionally biased region" description="Basic and acidic residues" evidence="1">
    <location>
        <begin position="1440"/>
        <end position="1456"/>
    </location>
</feature>
<dbReference type="HOGENOM" id="CLU_000887_0_0_1"/>
<accession>S3CZ70</accession>
<feature type="compositionally biased region" description="Polar residues" evidence="1">
    <location>
        <begin position="2308"/>
        <end position="2322"/>
    </location>
</feature>
<proteinExistence type="predicted"/>
<feature type="region of interest" description="Disordered" evidence="1">
    <location>
        <begin position="2870"/>
        <end position="2937"/>
    </location>
</feature>
<feature type="region of interest" description="Disordered" evidence="1">
    <location>
        <begin position="790"/>
        <end position="1097"/>
    </location>
</feature>
<feature type="compositionally biased region" description="Polar residues" evidence="1">
    <location>
        <begin position="1608"/>
        <end position="1617"/>
    </location>
</feature>
<feature type="compositionally biased region" description="Polar residues" evidence="1">
    <location>
        <begin position="1023"/>
        <end position="1032"/>
    </location>
</feature>
<protein>
    <submittedName>
        <fullName evidence="2">Uncharacterized protein</fullName>
    </submittedName>
</protein>
<feature type="compositionally biased region" description="Polar residues" evidence="1">
    <location>
        <begin position="1715"/>
        <end position="1737"/>
    </location>
</feature>
<feature type="compositionally biased region" description="Polar residues" evidence="1">
    <location>
        <begin position="2486"/>
        <end position="2506"/>
    </location>
</feature>
<feature type="compositionally biased region" description="Low complexity" evidence="1">
    <location>
        <begin position="677"/>
        <end position="688"/>
    </location>
</feature>
<feature type="compositionally biased region" description="Low complexity" evidence="1">
    <location>
        <begin position="1369"/>
        <end position="1382"/>
    </location>
</feature>
<feature type="compositionally biased region" description="Polar residues" evidence="1">
    <location>
        <begin position="457"/>
        <end position="468"/>
    </location>
</feature>
<feature type="compositionally biased region" description="Polar residues" evidence="1">
    <location>
        <begin position="2702"/>
        <end position="2721"/>
    </location>
</feature>
<feature type="region of interest" description="Disordered" evidence="1">
    <location>
        <begin position="1"/>
        <end position="777"/>
    </location>
</feature>
<feature type="region of interest" description="Disordered" evidence="1">
    <location>
        <begin position="1320"/>
        <end position="1617"/>
    </location>
</feature>
<dbReference type="OMA" id="AYQNHEM"/>
<feature type="compositionally biased region" description="Low complexity" evidence="1">
    <location>
        <begin position="1285"/>
        <end position="1294"/>
    </location>
</feature>
<feature type="region of interest" description="Disordered" evidence="1">
    <location>
        <begin position="2839"/>
        <end position="2858"/>
    </location>
</feature>
<dbReference type="KEGG" id="glz:GLAREA_11727"/>
<dbReference type="Proteomes" id="UP000016922">
    <property type="component" value="Unassembled WGS sequence"/>
</dbReference>
<sequence length="2937" mass="315149">MARPFPTTFDDGSPMSPQSAGGSNTPISYRADVNRKKTTKWTQAKAVDYGGDDWGDEDDYGYGYEDPAPQAPVSKPTGLRQQGQVLPNQPKSEQFSVDSKKAYGQLPGIPGATNNPRERSNSFDAGEERNFSNATIRQPSPAPRAAHTSGPATRFSQITGLPSTRDPSGPPPLSISTQSTPTTGLRKASQTITPVAEVSSQDIPVRSIEPTHQVSSNPASAMTPGSDTRTPSSDFQARRDFSPSAMPQPLSARASPAPASDRERSTSGTRFPARKSSLTQAVRPDLDTVMPPSADATAPKPWANAGRSASPAGAMRTPTSPSSAGKNLPFIRPADIYKKAEEERQSMESGRPSMDSLMGNRNTIDSPVKQRAGRNSWDDEGAESGRRLQPMLDTVTERKSEYGFDGFSVNNQPGDSSSAPRSSGVDNLAVQDERRQSTSPKLPDLNRISGFGMDMFSTPSGSESQQPVNAPVSAPTRSEIPASQQTGHSLHSQPSIGLRSVVQQAFDQTDDSSVPPTPASRTESGIRRTDSESTGTTGISPIMSRAPSAAVAEGRHPDLSTPAVLEVVNEANSPVRDNKNTGTLVAQPQPVVPGFKPGHRRDISTPSPGNSPARAPDWGTSTSNAQGYEAYLSDPDRQPQSHEDAARPVAEREHSFRPHLPGGWNSYAASTRSDATQQSIEQGQSMQQFPHEPKSRTSVDDDDPELTPTTTKQRLPQSTLGGILAGPSMEGAASGAAFGTHDGNHQHAQSSAIPPRFGGYDDLPTPDPAMAPSGSLYSKVPLDPRLLPKLEQAPAETQLRPDIVHRAGSSQSSVAPTPPPKDTPQMQTSAEAPSYFSPPAESSKPNVFDRTVSDETIETTNRLQHVSTMSSDASPEEEESDRLRKEIVKHLSPQPSTSTHYENSLLGTPGDESGGQRESTYLPSEYDNYWASTDNDDGAVKPTAQRTMSDESSNINVASHPASNEVERQSVPPLNTRKSDLSEPPTAPKLQQKFSWERSTEAFTDAAAPPYRASDTQEEGEQIQPTVASSTAAGVLSSHELDQPSLSPDERDLDLDNSVQLAAQIPAPTYIGLELDERQPPTPDSQPEEKTLGRKSTFLTGGAVLGAGALGAGAAATMTRPAAGQEDSSLSLAEEKLPRSSSYPVSPSPPEEDHPSRSPDPYFPSTTSQAPLPDTTAAATVNPPLNQQLPSGLMQFKQIGLLPSSHQRIQAYNSQRELHAQFDHGLQTWMAQLQAQNPEHAGMASRFGQSAGGMQQQAPYYQQHPNANSPNTPASAGGSKPGPGPSSSTQQGLPLPGGGKLTGQQVQAKGKEFLHTAGIFGGKAGKAGKGLLAKGKSRLRGSGGGEKTSPPAKTNPQRRSSWGPLKTLSRSSGQPDSDSQQPNLSTFEGQPSQTSTIHSQRNSMSQLSNFSGNDRAASTGGASSAHNSPAPHRSAPLLSHELHSTEDVEPEMKDSHGLAIPAPVSKDQPSWDGFNATPIAEEDAFHYDKREDSAAPVSQPNEHSQNLYSDISSVSHSQQVVFGGDHPDAVDTEFNPPPNDSPGETDWVMVSPQTDSHDTPAATLPAEAQVTPTLPESKNDGESPTAAPILTSQSSAQANSKPDAPRTRASSKVSLSIPTSSQEALALIEPEVNPPLSSTVSRTETFPDSDYIPIPPKHALHHKRASLDLVKRASIDLRGPEHQYSAPRDVSEIPYDRTQMTAAGDRDVSPERDVNPTNASWLSSGPKSHSRNVSSISVLDRPRGVTTVGSENPVSSAAISPINANFAGPHSSPKQQTRNLNESQLPPDSQQQGKSTFLPPIRRTSTFGIGFGPRQKQTRFPIEDDEDTSRRTSQDWNDSSCHVDHQHGDNCIAVKNAQAVYENKRDSQTSLGQDPTLEHASIIQSSPVKPKMVRVSSSEQSPRGLVAQQSDPNFSARAVNGQPSATNRRQSQDSWRPNAASPLTEPTQISRADVPVSQPRASWEPQRARGFSGSTPQGAYGERPWANSPSKPFEQPPSSAQRYPGLFQPNLDRDGGDLPAQYYQQPIAREDAFLPRQQTNEYQISGVGPPTERPRSNSSRRNSREFFRELSGRLSRGTSRERASSRSRDGVVATPPRPFSSRGNDQSASSIASEEAREQQKRRSGFFGGANRASTAGLGAPQSRESVVAHHSGSRSDLLSSGRQSPAPDAKKRSFFGSSSTSAKPKGSKLAKAATSGNLEDGGKKKRFSGLTGLFGKSDGGSKPSTPTAGRTEASRTFSNNEKQNLSTAPSNPDIQSAYVSTPQSASTRPANGQREFSASSSKASRPVANGRRSSSRSGLFSKFGGSASPQNDGTPKSTVLDSKSKNRRPSASGLFGGFMGRKQSYPQEREKTDESRSQASTSNTPQPLPQAQTYTDLEEEHKQQEQKQQEQMRQEQGQRRQEQKGQELYDRPYRLESDPFSGQQHQQTQQRRGPSGGPEGGSQRGRQSAREPEYDNVPIPGGYNLVRGQGATASPTNYDPRGVNHLQQALNPSHMSQPTQSQAGQPQMYPAPSRGQSQHESAVPFVHNSTGNQSNPTSSPVQDYPTDRDGANFQIHAPHYISPTQTASRHKPPSFGALETYETYQARSAGRRISSEDVLARSPARLAEGQQRPYTLSLPGDDDEQPPAPIKKDSPVVASNPRFSSGLASREPGHAIAQHHQNPTINHPSSPARYGNNGRPFSPSNHATKDLPTPPVMPPNWESQSSHLDPQYTSANSPLLNQGGFGVDRSNTHRTTVSAVSQVSHLSNNDDSPILDRRAMQDKDEGVYQNSRRRSSLSITPERMVSPEIPLDHRRNLDADISRDTTPSAQIKTTELMRSASPNIYDASPRLPVTHTLTAPSPKLSPKVSPIQTSFPSPKPVAPIRMVSPEPNTLAPGSHSTRNSLTPASEEKIFAGHAPSGIVHEMDADPTPSMSATSYPGQEWNPYSGGWDDGVE</sequence>
<feature type="compositionally biased region" description="Polar residues" evidence="1">
    <location>
        <begin position="2879"/>
        <end position="2888"/>
    </location>
</feature>
<feature type="compositionally biased region" description="Basic and acidic residues" evidence="1">
    <location>
        <begin position="2078"/>
        <end position="2089"/>
    </location>
</feature>
<evidence type="ECO:0000313" key="3">
    <source>
        <dbReference type="Proteomes" id="UP000016922"/>
    </source>
</evidence>
<feature type="compositionally biased region" description="Basic and acidic residues" evidence="1">
    <location>
        <begin position="335"/>
        <end position="346"/>
    </location>
</feature>
<dbReference type="OrthoDB" id="5151921at2759"/>
<dbReference type="RefSeq" id="XP_008088061.1">
    <property type="nucleotide sequence ID" value="XM_008089870.1"/>
</dbReference>
<feature type="compositionally biased region" description="Polar residues" evidence="1">
    <location>
        <begin position="1772"/>
        <end position="1795"/>
    </location>
</feature>
<evidence type="ECO:0000313" key="2">
    <source>
        <dbReference type="EMBL" id="EPE25146.1"/>
    </source>
</evidence>
<feature type="region of interest" description="Disordered" evidence="1">
    <location>
        <begin position="1629"/>
        <end position="1657"/>
    </location>
</feature>
<feature type="compositionally biased region" description="Polar residues" evidence="1">
    <location>
        <begin position="210"/>
        <end position="235"/>
    </location>
</feature>
<feature type="region of interest" description="Disordered" evidence="1">
    <location>
        <begin position="1261"/>
        <end position="1305"/>
    </location>
</feature>
<reference evidence="2 3" key="1">
    <citation type="journal article" date="2013" name="BMC Genomics">
        <title>Genomics-driven discovery of the pneumocandin biosynthetic gene cluster in the fungus Glarea lozoyensis.</title>
        <authorList>
            <person name="Chen L."/>
            <person name="Yue Q."/>
            <person name="Zhang X."/>
            <person name="Xiang M."/>
            <person name="Wang C."/>
            <person name="Li S."/>
            <person name="Che Y."/>
            <person name="Ortiz-Lopez F.J."/>
            <person name="Bills G.F."/>
            <person name="Liu X."/>
            <person name="An Z."/>
        </authorList>
    </citation>
    <scope>NUCLEOTIDE SEQUENCE [LARGE SCALE GENOMIC DNA]</scope>
    <source>
        <strain evidence="3">ATCC 20868 / MF5171</strain>
    </source>
</reference>
<feature type="compositionally biased region" description="Gly residues" evidence="1">
    <location>
        <begin position="2435"/>
        <end position="2444"/>
    </location>
</feature>
<feature type="compositionally biased region" description="Polar residues" evidence="1">
    <location>
        <begin position="2734"/>
        <end position="2752"/>
    </location>
</feature>
<feature type="compositionally biased region" description="Polar residues" evidence="1">
    <location>
        <begin position="2660"/>
        <end position="2670"/>
    </location>
</feature>
<feature type="region of interest" description="Disordered" evidence="1">
    <location>
        <begin position="1881"/>
        <end position="2783"/>
    </location>
</feature>
<feature type="compositionally biased region" description="Polar residues" evidence="1">
    <location>
        <begin position="481"/>
        <end position="523"/>
    </location>
</feature>